<sequence length="87" mass="10222">MDQEAERDAEDAENWALVTMPLGEPWSGRARYAAAMHFYRQGIMNAETLEVYRLCSRLDDQDPLPLLRERRVGRDWIARVESRRTGR</sequence>
<proteinExistence type="predicted"/>
<dbReference type="RefSeq" id="WP_126701705.1">
    <property type="nucleotide sequence ID" value="NZ_RWKW01000086.1"/>
</dbReference>
<evidence type="ECO:0000313" key="1">
    <source>
        <dbReference type="EMBL" id="RST84605.1"/>
    </source>
</evidence>
<accession>A0A429YT11</accession>
<dbReference type="Proteomes" id="UP000278398">
    <property type="component" value="Unassembled WGS sequence"/>
</dbReference>
<keyword evidence="2" id="KW-1185">Reference proteome</keyword>
<organism evidence="1 2">
    <name type="scientific">Aquibium carbonis</name>
    <dbReference type="NCBI Taxonomy" id="2495581"/>
    <lineage>
        <taxon>Bacteria</taxon>
        <taxon>Pseudomonadati</taxon>
        <taxon>Pseudomonadota</taxon>
        <taxon>Alphaproteobacteria</taxon>
        <taxon>Hyphomicrobiales</taxon>
        <taxon>Phyllobacteriaceae</taxon>
        <taxon>Aquibium</taxon>
    </lineage>
</organism>
<evidence type="ECO:0000313" key="2">
    <source>
        <dbReference type="Proteomes" id="UP000278398"/>
    </source>
</evidence>
<gene>
    <name evidence="1" type="ORF">EJC49_20015</name>
</gene>
<dbReference type="EMBL" id="RWKW01000086">
    <property type="protein sequence ID" value="RST84605.1"/>
    <property type="molecule type" value="Genomic_DNA"/>
</dbReference>
<reference evidence="1 2" key="1">
    <citation type="submission" date="2018-12" db="EMBL/GenBank/DDBJ databases">
        <title>Mesorhizobium carbonis sp. nov., isolated from coal mine water.</title>
        <authorList>
            <person name="Xin W."/>
            <person name="Xu Z."/>
            <person name="Xiang F."/>
            <person name="Zhang J."/>
            <person name="Xi L."/>
            <person name="Liu J."/>
        </authorList>
    </citation>
    <scope>NUCLEOTIDE SEQUENCE [LARGE SCALE GENOMIC DNA]</scope>
    <source>
        <strain evidence="1 2">B2.3</strain>
    </source>
</reference>
<protein>
    <submittedName>
        <fullName evidence="1">Uncharacterized protein</fullName>
    </submittedName>
</protein>
<comment type="caution">
    <text evidence="1">The sequence shown here is derived from an EMBL/GenBank/DDBJ whole genome shotgun (WGS) entry which is preliminary data.</text>
</comment>
<dbReference type="AlphaFoldDB" id="A0A429YT11"/>
<name>A0A429YT11_9HYPH</name>
<dbReference type="OrthoDB" id="8420278at2"/>